<evidence type="ECO:0000256" key="4">
    <source>
        <dbReference type="PROSITE-ProRule" id="PRU00335"/>
    </source>
</evidence>
<comment type="caution">
    <text evidence="6">The sequence shown here is derived from an EMBL/GenBank/DDBJ whole genome shotgun (WGS) entry which is preliminary data.</text>
</comment>
<keyword evidence="7" id="KW-1185">Reference proteome</keyword>
<dbReference type="Proteomes" id="UP000535543">
    <property type="component" value="Unassembled WGS sequence"/>
</dbReference>
<reference evidence="6 7" key="1">
    <citation type="submission" date="2019-05" db="EMBL/GenBank/DDBJ databases">
        <authorList>
            <person name="Lee S.D."/>
        </authorList>
    </citation>
    <scope>NUCLEOTIDE SEQUENCE [LARGE SCALE GENOMIC DNA]</scope>
    <source>
        <strain evidence="6 7">YC2-7</strain>
    </source>
</reference>
<dbReference type="PRINTS" id="PR00455">
    <property type="entry name" value="HTHTETR"/>
</dbReference>
<evidence type="ECO:0000256" key="2">
    <source>
        <dbReference type="ARBA" id="ARBA00023125"/>
    </source>
</evidence>
<dbReference type="PANTHER" id="PTHR30055:SF234">
    <property type="entry name" value="HTH-TYPE TRANSCRIPTIONAL REGULATOR BETI"/>
    <property type="match status" value="1"/>
</dbReference>
<dbReference type="RefSeq" id="WP_169584648.1">
    <property type="nucleotide sequence ID" value="NZ_VCQU01000001.1"/>
</dbReference>
<feature type="DNA-binding region" description="H-T-H motif" evidence="4">
    <location>
        <begin position="32"/>
        <end position="51"/>
    </location>
</feature>
<dbReference type="PROSITE" id="PS50977">
    <property type="entry name" value="HTH_TETR_2"/>
    <property type="match status" value="1"/>
</dbReference>
<dbReference type="InterPro" id="IPR009057">
    <property type="entry name" value="Homeodomain-like_sf"/>
</dbReference>
<keyword evidence="2 4" id="KW-0238">DNA-binding</keyword>
<dbReference type="EMBL" id="VCQU01000001">
    <property type="protein sequence ID" value="NMN93967.1"/>
    <property type="molecule type" value="Genomic_DNA"/>
</dbReference>
<protein>
    <submittedName>
        <fullName evidence="6">TetR/AcrR family transcriptional regulator</fullName>
    </submittedName>
</protein>
<dbReference type="GO" id="GO:0000976">
    <property type="term" value="F:transcription cis-regulatory region binding"/>
    <property type="evidence" value="ECO:0007669"/>
    <property type="project" value="TreeGrafter"/>
</dbReference>
<feature type="domain" description="HTH tetR-type" evidence="5">
    <location>
        <begin position="9"/>
        <end position="69"/>
    </location>
</feature>
<dbReference type="PANTHER" id="PTHR30055">
    <property type="entry name" value="HTH-TYPE TRANSCRIPTIONAL REGULATOR RUTR"/>
    <property type="match status" value="1"/>
</dbReference>
<evidence type="ECO:0000259" key="5">
    <source>
        <dbReference type="PROSITE" id="PS50977"/>
    </source>
</evidence>
<dbReference type="InterPro" id="IPR036271">
    <property type="entry name" value="Tet_transcr_reg_TetR-rel_C_sf"/>
</dbReference>
<evidence type="ECO:0000313" key="6">
    <source>
        <dbReference type="EMBL" id="NMN93967.1"/>
    </source>
</evidence>
<dbReference type="InterPro" id="IPR001647">
    <property type="entry name" value="HTH_TetR"/>
</dbReference>
<dbReference type="Gene3D" id="1.10.10.60">
    <property type="entry name" value="Homeodomain-like"/>
    <property type="match status" value="1"/>
</dbReference>
<evidence type="ECO:0000256" key="1">
    <source>
        <dbReference type="ARBA" id="ARBA00023015"/>
    </source>
</evidence>
<name>A0A848KD54_9NOCA</name>
<dbReference type="SUPFAM" id="SSF46689">
    <property type="entry name" value="Homeodomain-like"/>
    <property type="match status" value="1"/>
</dbReference>
<reference evidence="6 7" key="2">
    <citation type="submission" date="2020-06" db="EMBL/GenBank/DDBJ databases">
        <title>Antribacter stalactiti gen. nov., sp. nov., a new member of the family Nacardiaceae isolated from a cave.</title>
        <authorList>
            <person name="Kim I.S."/>
        </authorList>
    </citation>
    <scope>NUCLEOTIDE SEQUENCE [LARGE SCALE GENOMIC DNA]</scope>
    <source>
        <strain evidence="6 7">YC2-7</strain>
    </source>
</reference>
<dbReference type="SUPFAM" id="SSF48498">
    <property type="entry name" value="Tetracyclin repressor-like, C-terminal domain"/>
    <property type="match status" value="1"/>
</dbReference>
<dbReference type="InterPro" id="IPR041490">
    <property type="entry name" value="KstR2_TetR_C"/>
</dbReference>
<dbReference type="AlphaFoldDB" id="A0A848KD54"/>
<keyword evidence="1" id="KW-0805">Transcription regulation</keyword>
<dbReference type="GO" id="GO:0003700">
    <property type="term" value="F:DNA-binding transcription factor activity"/>
    <property type="evidence" value="ECO:0007669"/>
    <property type="project" value="TreeGrafter"/>
</dbReference>
<keyword evidence="3" id="KW-0804">Transcription</keyword>
<proteinExistence type="predicted"/>
<evidence type="ECO:0000313" key="7">
    <source>
        <dbReference type="Proteomes" id="UP000535543"/>
    </source>
</evidence>
<sequence>MDDTDTKAERTRRRILDAAAHEFAVHGYGGASLRRIAAAAELKVGSLYFHFKTKDDLVGAALADGVESARLQLVAGLRAVPADATPQQRLRAAIRSHLDALHASDDRATAVVRMVDTLPPNLRAAHSTSERRFGRVWLDILRKGQIDGSVRPDVNARVLRDIVVGALNSTSSANPNTLKDLAQFADTLATLVAPPPAAIPSGRR</sequence>
<evidence type="ECO:0000256" key="3">
    <source>
        <dbReference type="ARBA" id="ARBA00023163"/>
    </source>
</evidence>
<organism evidence="6 7">
    <name type="scientific">Antrihabitans stalactiti</name>
    <dbReference type="NCBI Taxonomy" id="2584121"/>
    <lineage>
        <taxon>Bacteria</taxon>
        <taxon>Bacillati</taxon>
        <taxon>Actinomycetota</taxon>
        <taxon>Actinomycetes</taxon>
        <taxon>Mycobacteriales</taxon>
        <taxon>Nocardiaceae</taxon>
        <taxon>Antrihabitans</taxon>
    </lineage>
</organism>
<dbReference type="Pfam" id="PF17932">
    <property type="entry name" value="TetR_C_24"/>
    <property type="match status" value="1"/>
</dbReference>
<gene>
    <name evidence="6" type="ORF">FGL95_02825</name>
</gene>
<dbReference type="Pfam" id="PF00440">
    <property type="entry name" value="TetR_N"/>
    <property type="match status" value="1"/>
</dbReference>
<dbReference type="InterPro" id="IPR050109">
    <property type="entry name" value="HTH-type_TetR-like_transc_reg"/>
</dbReference>
<dbReference type="Gene3D" id="1.10.357.10">
    <property type="entry name" value="Tetracycline Repressor, domain 2"/>
    <property type="match status" value="1"/>
</dbReference>
<accession>A0A848KD54</accession>